<gene>
    <name evidence="3" type="ORF">EDM56_24865</name>
</gene>
<feature type="domain" description="Pyrimidine nucleoside phosphorylase C-terminal" evidence="2">
    <location>
        <begin position="17"/>
        <end position="59"/>
    </location>
</feature>
<organism evidence="3 4">
    <name type="scientific">Brevibacillus fluminis</name>
    <dbReference type="NCBI Taxonomy" id="511487"/>
    <lineage>
        <taxon>Bacteria</taxon>
        <taxon>Bacillati</taxon>
        <taxon>Bacillota</taxon>
        <taxon>Bacilli</taxon>
        <taxon>Bacillales</taxon>
        <taxon>Paenibacillaceae</taxon>
        <taxon>Brevibacillus</taxon>
    </lineage>
</organism>
<accession>A0A3M8D2Z2</accession>
<proteinExistence type="predicted"/>
<keyword evidence="4" id="KW-1185">Reference proteome</keyword>
<dbReference type="Gene3D" id="3.90.1170.30">
    <property type="entry name" value="Pyrimidine nucleoside phosphorylase-like, C-terminal domain"/>
    <property type="match status" value="1"/>
</dbReference>
<dbReference type="InterPro" id="IPR036566">
    <property type="entry name" value="PYNP-like_C_sf"/>
</dbReference>
<name>A0A3M8D2Z2_9BACL</name>
<dbReference type="AlphaFoldDB" id="A0A3M8D2Z2"/>
<comment type="caution">
    <text evidence="3">The sequence shown here is derived from an EMBL/GenBank/DDBJ whole genome shotgun (WGS) entry which is preliminary data.</text>
</comment>
<dbReference type="SUPFAM" id="SSF54680">
    <property type="entry name" value="Pyrimidine nucleoside phosphorylase C-terminal domain"/>
    <property type="match status" value="1"/>
</dbReference>
<reference evidence="3 4" key="1">
    <citation type="submission" date="2018-10" db="EMBL/GenBank/DDBJ databases">
        <title>Phylogenomics of Brevibacillus.</title>
        <authorList>
            <person name="Dunlap C."/>
        </authorList>
    </citation>
    <scope>NUCLEOTIDE SEQUENCE [LARGE SCALE GENOMIC DNA]</scope>
    <source>
        <strain evidence="3 4">JCM 15716</strain>
    </source>
</reference>
<sequence>MTNAQTCCYINRRNRFGIVLVKTAGDKVEAGDVLAIIHDNENQLLQNAIGEVKQAYEYAQEVVKINNLIYKIL</sequence>
<evidence type="ECO:0000313" key="4">
    <source>
        <dbReference type="Proteomes" id="UP000271031"/>
    </source>
</evidence>
<evidence type="ECO:0000259" key="2">
    <source>
        <dbReference type="Pfam" id="PF07831"/>
    </source>
</evidence>
<dbReference type="InterPro" id="IPR013102">
    <property type="entry name" value="PYNP_C"/>
</dbReference>
<dbReference type="GO" id="GO:0006213">
    <property type="term" value="P:pyrimidine nucleoside metabolic process"/>
    <property type="evidence" value="ECO:0007669"/>
    <property type="project" value="InterPro"/>
</dbReference>
<keyword evidence="1" id="KW-0808">Transferase</keyword>
<dbReference type="Proteomes" id="UP000271031">
    <property type="component" value="Unassembled WGS sequence"/>
</dbReference>
<dbReference type="Pfam" id="PF07831">
    <property type="entry name" value="PYNP_C"/>
    <property type="match status" value="1"/>
</dbReference>
<evidence type="ECO:0000256" key="1">
    <source>
        <dbReference type="ARBA" id="ARBA00022679"/>
    </source>
</evidence>
<dbReference type="EMBL" id="RHHQ01000022">
    <property type="protein sequence ID" value="RNB81555.1"/>
    <property type="molecule type" value="Genomic_DNA"/>
</dbReference>
<dbReference type="GO" id="GO:0016763">
    <property type="term" value="F:pentosyltransferase activity"/>
    <property type="evidence" value="ECO:0007669"/>
    <property type="project" value="InterPro"/>
</dbReference>
<protein>
    <recommendedName>
        <fullName evidence="2">Pyrimidine nucleoside phosphorylase C-terminal domain-containing protein</fullName>
    </recommendedName>
</protein>
<evidence type="ECO:0000313" key="3">
    <source>
        <dbReference type="EMBL" id="RNB81555.1"/>
    </source>
</evidence>